<dbReference type="AlphaFoldDB" id="A0A832ZW91"/>
<feature type="active site" description="Proton acceptor" evidence="9">
    <location>
        <position position="67"/>
    </location>
</feature>
<dbReference type="NCBIfam" id="TIGR02651">
    <property type="entry name" value="RNase_Z"/>
    <property type="match status" value="1"/>
</dbReference>
<comment type="function">
    <text evidence="9">Zinc phosphodiesterase, which displays some tRNA 3'-processing endonuclease activity. Probably involved in tRNA maturation, by removing a 3'-trailer from precursor tRNA.</text>
</comment>
<evidence type="ECO:0000256" key="5">
    <source>
        <dbReference type="ARBA" id="ARBA00022723"/>
    </source>
</evidence>
<dbReference type="NCBIfam" id="NF000801">
    <property type="entry name" value="PRK00055.1-3"/>
    <property type="match status" value="1"/>
</dbReference>
<comment type="cofactor">
    <cofactor evidence="9">
        <name>Zn(2+)</name>
        <dbReference type="ChEBI" id="CHEBI:29105"/>
    </cofactor>
    <text evidence="9">Binds 2 Zn(2+) ions.</text>
</comment>
<keyword evidence="3 9" id="KW-0819">tRNA processing</keyword>
<dbReference type="Proteomes" id="UP000608579">
    <property type="component" value="Unassembled WGS sequence"/>
</dbReference>
<proteinExistence type="inferred from homology"/>
<keyword evidence="8 9" id="KW-0862">Zinc</keyword>
<dbReference type="InterPro" id="IPR036866">
    <property type="entry name" value="RibonucZ/Hydroxyglut_hydro"/>
</dbReference>
<dbReference type="GO" id="GO:0008270">
    <property type="term" value="F:zinc ion binding"/>
    <property type="evidence" value="ECO:0007669"/>
    <property type="project" value="UniProtKB-UniRule"/>
</dbReference>
<feature type="domain" description="Metallo-beta-lactamase" evidence="10">
    <location>
        <begin position="21"/>
        <end position="188"/>
    </location>
</feature>
<evidence type="ECO:0000259" key="10">
    <source>
        <dbReference type="SMART" id="SM00849"/>
    </source>
</evidence>
<evidence type="ECO:0000256" key="3">
    <source>
        <dbReference type="ARBA" id="ARBA00022694"/>
    </source>
</evidence>
<protein>
    <recommendedName>
        <fullName evidence="9">Ribonuclease Z</fullName>
        <shortName evidence="9">RNase Z</shortName>
        <ecNumber evidence="9">3.1.26.11</ecNumber>
    </recommendedName>
    <alternativeName>
        <fullName evidence="9">tRNA 3 endonuclease</fullName>
    </alternativeName>
    <alternativeName>
        <fullName evidence="9">tRNase Z</fullName>
    </alternativeName>
</protein>
<keyword evidence="5 9" id="KW-0479">Metal-binding</keyword>
<dbReference type="Gene3D" id="3.60.15.10">
    <property type="entry name" value="Ribonuclease Z/Hydroxyacylglutathione hydrolase-like"/>
    <property type="match status" value="1"/>
</dbReference>
<evidence type="ECO:0000256" key="4">
    <source>
        <dbReference type="ARBA" id="ARBA00022722"/>
    </source>
</evidence>
<comment type="caution">
    <text evidence="11">The sequence shown here is derived from an EMBL/GenBank/DDBJ whole genome shotgun (WGS) entry which is preliminary data.</text>
</comment>
<comment type="subunit">
    <text evidence="2 9">Homodimer.</text>
</comment>
<comment type="catalytic activity">
    <reaction evidence="1 9">
        <text>Endonucleolytic cleavage of RNA, removing extra 3' nucleotides from tRNA precursor, generating 3' termini of tRNAs. A 3'-hydroxy group is left at the tRNA terminus and a 5'-phosphoryl group is left at the trailer molecule.</text>
        <dbReference type="EC" id="3.1.26.11"/>
    </reaction>
</comment>
<dbReference type="EC" id="3.1.26.11" evidence="9"/>
<dbReference type="InterPro" id="IPR013471">
    <property type="entry name" value="RNase_Z/BN"/>
</dbReference>
<feature type="binding site" evidence="9">
    <location>
        <position position="68"/>
    </location>
    <ligand>
        <name>Zn(2+)</name>
        <dbReference type="ChEBI" id="CHEBI:29105"/>
        <label>2</label>
        <note>catalytic</note>
    </ligand>
</feature>
<evidence type="ECO:0000256" key="9">
    <source>
        <dbReference type="HAMAP-Rule" id="MF_01818"/>
    </source>
</evidence>
<dbReference type="Pfam" id="PF23023">
    <property type="entry name" value="Anti-Pycsar_Apyc1"/>
    <property type="match status" value="1"/>
</dbReference>
<name>A0A832ZW91_CALS0</name>
<dbReference type="SUPFAM" id="SSF56281">
    <property type="entry name" value="Metallo-hydrolase/oxidoreductase"/>
    <property type="match status" value="1"/>
</dbReference>
<reference evidence="11" key="1">
    <citation type="journal article" date="2020" name="ISME J.">
        <title>Gammaproteobacteria mediating utilization of methyl-, sulfur- and petroleum organic compounds in deep ocean hydrothermal plumes.</title>
        <authorList>
            <person name="Zhou Z."/>
            <person name="Liu Y."/>
            <person name="Pan J."/>
            <person name="Cron B.R."/>
            <person name="Toner B.M."/>
            <person name="Anantharaman K."/>
            <person name="Breier J.A."/>
            <person name="Dick G.J."/>
            <person name="Li M."/>
        </authorList>
    </citation>
    <scope>NUCLEOTIDE SEQUENCE</scope>
    <source>
        <strain evidence="11">SZUA-1515</strain>
    </source>
</reference>
<feature type="binding site" evidence="9">
    <location>
        <position position="268"/>
    </location>
    <ligand>
        <name>Zn(2+)</name>
        <dbReference type="ChEBI" id="CHEBI:29105"/>
        <label>2</label>
        <note>catalytic</note>
    </ligand>
</feature>
<dbReference type="PANTHER" id="PTHR46018">
    <property type="entry name" value="ZINC PHOSPHODIESTERASE ELAC PROTEIN 1"/>
    <property type="match status" value="1"/>
</dbReference>
<keyword evidence="6 9" id="KW-0255">Endonuclease</keyword>
<dbReference type="CDD" id="cd07717">
    <property type="entry name" value="RNaseZ_ZiPD-like_MBL-fold"/>
    <property type="match status" value="1"/>
</dbReference>
<dbReference type="InterPro" id="IPR001279">
    <property type="entry name" value="Metallo-B-lactamas"/>
</dbReference>
<evidence type="ECO:0000256" key="6">
    <source>
        <dbReference type="ARBA" id="ARBA00022759"/>
    </source>
</evidence>
<dbReference type="PANTHER" id="PTHR46018:SF2">
    <property type="entry name" value="ZINC PHOSPHODIESTERASE ELAC PROTEIN 1"/>
    <property type="match status" value="1"/>
</dbReference>
<feature type="binding site" evidence="9">
    <location>
        <position position="140"/>
    </location>
    <ligand>
        <name>Zn(2+)</name>
        <dbReference type="ChEBI" id="CHEBI:29105"/>
        <label>1</label>
        <note>catalytic</note>
    </ligand>
</feature>
<keyword evidence="4 9" id="KW-0540">Nuclease</keyword>
<evidence type="ECO:0000313" key="11">
    <source>
        <dbReference type="EMBL" id="HIQ30024.1"/>
    </source>
</evidence>
<evidence type="ECO:0000313" key="12">
    <source>
        <dbReference type="Proteomes" id="UP000608579"/>
    </source>
</evidence>
<keyword evidence="7 9" id="KW-0378">Hydrolase</keyword>
<feature type="binding site" evidence="9">
    <location>
        <position position="63"/>
    </location>
    <ligand>
        <name>Zn(2+)</name>
        <dbReference type="ChEBI" id="CHEBI:29105"/>
        <label>1</label>
        <note>catalytic</note>
    </ligand>
</feature>
<evidence type="ECO:0000256" key="8">
    <source>
        <dbReference type="ARBA" id="ARBA00022833"/>
    </source>
</evidence>
<dbReference type="GO" id="GO:0042781">
    <property type="term" value="F:3'-tRNA processing endoribonuclease activity"/>
    <property type="evidence" value="ECO:0007669"/>
    <property type="project" value="UniProtKB-UniRule"/>
</dbReference>
<evidence type="ECO:0000256" key="1">
    <source>
        <dbReference type="ARBA" id="ARBA00000402"/>
    </source>
</evidence>
<dbReference type="Pfam" id="PF12706">
    <property type="entry name" value="Lactamase_B_2"/>
    <property type="match status" value="1"/>
</dbReference>
<feature type="binding site" evidence="9">
    <location>
        <position position="210"/>
    </location>
    <ligand>
        <name>Zn(2+)</name>
        <dbReference type="ChEBI" id="CHEBI:29105"/>
        <label>2</label>
        <note>catalytic</note>
    </ligand>
</feature>
<evidence type="ECO:0000256" key="2">
    <source>
        <dbReference type="ARBA" id="ARBA00011738"/>
    </source>
</evidence>
<evidence type="ECO:0000256" key="7">
    <source>
        <dbReference type="ARBA" id="ARBA00022801"/>
    </source>
</evidence>
<feature type="binding site" evidence="9">
    <location>
        <position position="210"/>
    </location>
    <ligand>
        <name>Zn(2+)</name>
        <dbReference type="ChEBI" id="CHEBI:29105"/>
        <label>1</label>
        <note>catalytic</note>
    </ligand>
</feature>
<feature type="binding site" evidence="9">
    <location>
        <position position="65"/>
    </location>
    <ligand>
        <name>Zn(2+)</name>
        <dbReference type="ChEBI" id="CHEBI:29105"/>
        <label>1</label>
        <note>catalytic</note>
    </ligand>
</feature>
<feature type="binding site" evidence="9">
    <location>
        <position position="67"/>
    </location>
    <ligand>
        <name>Zn(2+)</name>
        <dbReference type="ChEBI" id="CHEBI:29105"/>
        <label>2</label>
        <note>catalytic</note>
    </ligand>
</feature>
<sequence>MTEMRITFLGTGGAMPSKTRNLPSIAIKYSGAVFVVDCGEGTQRQFIQSGLGFKRDLSIFITHMHGDHVLGLPGLLYTMSMLSREDPVEIYGPKGLTDFLKAVLRQGLGAINYPIKVYEVKPGDVIEKNNLVVRCVETDHVIENICYVFQEKRRKSRMKVEFLEEMGIPRGPLWGRLQRGEAVIYGGRVIKPEEAVEPPKPGRKIVYTGDTRPCEAVVEAAREADVLIHDATFDSSLKAKAEEDKHSTAAEAAEVAKRAKVKKLFLFHISPRYEKNYEILLQEARSIFPNTQLSYDLMSITIPYNQ</sequence>
<gene>
    <name evidence="9 11" type="primary">rnz</name>
    <name evidence="11" type="ORF">EYH45_05610</name>
</gene>
<dbReference type="HAMAP" id="MF_01818">
    <property type="entry name" value="RNase_Z_BN"/>
    <property type="match status" value="1"/>
</dbReference>
<dbReference type="EMBL" id="DQVM01000109">
    <property type="protein sequence ID" value="HIQ30024.1"/>
    <property type="molecule type" value="Genomic_DNA"/>
</dbReference>
<organism evidence="11 12">
    <name type="scientific">Caldiarchaeum subterraneum</name>
    <dbReference type="NCBI Taxonomy" id="311458"/>
    <lineage>
        <taxon>Archaea</taxon>
        <taxon>Nitrososphaerota</taxon>
        <taxon>Candidatus Caldarchaeales</taxon>
        <taxon>Candidatus Caldarchaeaceae</taxon>
        <taxon>Candidatus Caldarchaeum</taxon>
    </lineage>
</organism>
<accession>A0A832ZW91</accession>
<dbReference type="FunFam" id="3.60.15.10:FF:000002">
    <property type="entry name" value="Ribonuclease Z"/>
    <property type="match status" value="1"/>
</dbReference>
<comment type="similarity">
    <text evidence="9">Belongs to the RNase Z family.</text>
</comment>
<dbReference type="SMART" id="SM00849">
    <property type="entry name" value="Lactamase_B"/>
    <property type="match status" value="1"/>
</dbReference>
<dbReference type="GO" id="GO:0042802">
    <property type="term" value="F:identical protein binding"/>
    <property type="evidence" value="ECO:0007669"/>
    <property type="project" value="UniProtKB-ARBA"/>
</dbReference>